<evidence type="ECO:0000259" key="2">
    <source>
        <dbReference type="SMART" id="SM01080"/>
    </source>
</evidence>
<proteinExistence type="predicted"/>
<keyword evidence="1" id="KW-0472">Membrane</keyword>
<feature type="transmembrane region" description="Helical" evidence="1">
    <location>
        <begin position="830"/>
        <end position="849"/>
    </location>
</feature>
<dbReference type="Proteomes" id="UP001065613">
    <property type="component" value="Chromosome"/>
</dbReference>
<accession>A0A977KRX1</accession>
<evidence type="ECO:0000313" key="3">
    <source>
        <dbReference type="EMBL" id="UXE58457.1"/>
    </source>
</evidence>
<dbReference type="KEGG" id="wna:KA717_20505"/>
<name>A0A977KRX1_9CYAN</name>
<dbReference type="AlphaFoldDB" id="A0A977KRX1"/>
<sequence>MRIQEEKICLCQAIALKKRKKSDCSPKHFIDLLGLVNLYTIPSQPTSPLFMLQTKFYYEYQVGGSLENDAPSYVTRSADATFYRALKAGQLCYVLNSRQMGKSSLRVRIMEKLQAEGTVCAFIDLTGIGKQDLTAEKWYAGIVQSLVSSCQLAPKIQWRTWWRERQDLLSPVQRLSLFLEEILLVEIEQNIVIFIDEVDRVLSQNFSLDDFFGLIRHCVEQRHQNAKYRRLTFALLGVATPHTLIQDHSQTPFNIGKAITLEGFTLTEAKPLMEGLKGKVKHPEVIIQEILNWTGGQPFLTQKLCKLVIQEIEHKNFFEQISPNSPLKGREIIEQIVKLHLVENWEANDEPEHLRTIRDRLLKNGQRTVRLLGLYQQILEQGEIISDYSADQRELQLSGLVVAQQGKLRVYNRIYEQVFNQNWLNKQLNELRPYATAINRWLASNCQDETTLLRGKALQEALTWSLGKNLSDLDYQYLVASQDLAKKVAESALDVLEEASHLLASARQTAKQEILKQCISWHWIPKVILVVTTPILLLRFSGLLQNLEWNLLDQFFRLRSLESPDKRITLVMIDESDLKKIGQWPIPDQLLAQAITHIKKQQPKVIGLDIYRNLPVEPGHHNLENLFRSTPNLFGIEKLVEPKVSPSIILQKRDQIGFSDQVLDSDGRIRRALLSIGLSNQKISYSFAVKLSLYYLKNQGIELEDLDNERVRLGKGIFKRFRDHDGGYIGADSGGYQILINFRGSEENFTTIPFNKVLNNQISPQDYRDRLIIIGTRAESLNDQFFTPYSGDLFGSPQRMSGVTLHANIVSQLLSSALDGRSLLQSWPEWLEWLWILTWAGVGIVISWGGSSSSVMIFRILAAGSGLLGICFVAFLWGWWLPIVPSGFALVGNAVTLLIVRNRERDRCLLQLTLTKLLATQQNNPTVGRIAIAYLKQSETKENQALIEKKCNF</sequence>
<dbReference type="SUPFAM" id="SSF52540">
    <property type="entry name" value="P-loop containing nucleoside triphosphate hydrolases"/>
    <property type="match status" value="1"/>
</dbReference>
<dbReference type="Gene3D" id="3.40.50.300">
    <property type="entry name" value="P-loop containing nucleotide triphosphate hydrolases"/>
    <property type="match status" value="1"/>
</dbReference>
<dbReference type="Pfam" id="PF14516">
    <property type="entry name" value="AAA_35"/>
    <property type="match status" value="1"/>
</dbReference>
<organism evidence="3">
    <name type="scientific">Woronichinia naegeliana WA131</name>
    <dbReference type="NCBI Taxonomy" id="2824559"/>
    <lineage>
        <taxon>Bacteria</taxon>
        <taxon>Bacillati</taxon>
        <taxon>Cyanobacteriota</taxon>
        <taxon>Cyanophyceae</taxon>
        <taxon>Synechococcales</taxon>
        <taxon>Coelosphaeriaceae</taxon>
        <taxon>Woronichinia</taxon>
    </lineage>
</organism>
<feature type="domain" description="CHASE2" evidence="2">
    <location>
        <begin position="544"/>
        <end position="846"/>
    </location>
</feature>
<dbReference type="InterPro" id="IPR027417">
    <property type="entry name" value="P-loop_NTPase"/>
</dbReference>
<keyword evidence="1" id="KW-1133">Transmembrane helix</keyword>
<dbReference type="SMART" id="SM01080">
    <property type="entry name" value="CHASE2"/>
    <property type="match status" value="1"/>
</dbReference>
<dbReference type="EMBL" id="CP073041">
    <property type="protein sequence ID" value="UXE58457.1"/>
    <property type="molecule type" value="Genomic_DNA"/>
</dbReference>
<keyword evidence="1" id="KW-0812">Transmembrane</keyword>
<dbReference type="Pfam" id="PF05226">
    <property type="entry name" value="CHASE2"/>
    <property type="match status" value="1"/>
</dbReference>
<feature type="transmembrane region" description="Helical" evidence="1">
    <location>
        <begin position="856"/>
        <end position="877"/>
    </location>
</feature>
<feature type="transmembrane region" description="Helical" evidence="1">
    <location>
        <begin position="883"/>
        <end position="900"/>
    </location>
</feature>
<dbReference type="InterPro" id="IPR007890">
    <property type="entry name" value="CHASE2"/>
</dbReference>
<reference evidence="3" key="1">
    <citation type="submission" date="2021-04" db="EMBL/GenBank/DDBJ databases">
        <title>Genome sequence of Woronichinia naegeliana from Washington state freshwater lake bloom.</title>
        <authorList>
            <person name="Dreher T.W."/>
        </authorList>
    </citation>
    <scope>NUCLEOTIDE SEQUENCE</scope>
    <source>
        <strain evidence="3">WA131</strain>
    </source>
</reference>
<gene>
    <name evidence="3" type="ORF">KA717_20505</name>
</gene>
<protein>
    <submittedName>
        <fullName evidence="3">CHASE2 domain-containing protein</fullName>
    </submittedName>
</protein>
<evidence type="ECO:0000256" key="1">
    <source>
        <dbReference type="SAM" id="Phobius"/>
    </source>
</evidence>